<dbReference type="PANTHER" id="PTHR15727">
    <property type="entry name" value="RING FINGER PROTEIN 214"/>
    <property type="match status" value="1"/>
</dbReference>
<evidence type="ECO:0000313" key="8">
    <source>
        <dbReference type="Proteomes" id="UP000515152"/>
    </source>
</evidence>
<dbReference type="Pfam" id="PF13639">
    <property type="entry name" value="zf-RING_2"/>
    <property type="match status" value="1"/>
</dbReference>
<evidence type="ECO:0000259" key="7">
    <source>
        <dbReference type="PROSITE" id="PS50089"/>
    </source>
</evidence>
<dbReference type="GO" id="GO:0004842">
    <property type="term" value="F:ubiquitin-protein transferase activity"/>
    <property type="evidence" value="ECO:0007669"/>
    <property type="project" value="TreeGrafter"/>
</dbReference>
<dbReference type="PANTHER" id="PTHR15727:SF3">
    <property type="entry name" value="RING FINGER PROTEIN 214"/>
    <property type="match status" value="1"/>
</dbReference>
<dbReference type="GO" id="GO:0008270">
    <property type="term" value="F:zinc ion binding"/>
    <property type="evidence" value="ECO:0007669"/>
    <property type="project" value="UniProtKB-KW"/>
</dbReference>
<dbReference type="Gene3D" id="3.30.40.10">
    <property type="entry name" value="Zinc/RING finger domain, C3HC4 (zinc finger)"/>
    <property type="match status" value="1"/>
</dbReference>
<sequence>MKNKCELTSSASPETDKEVPSGSPMEDKAVNTDPDWETKMRLLEEETRILIRLCEDLKHQREAGVVDHKMRLKNVEHMINDKKCQHQTLLEKLDSMNLKLEHSKRKANQKKFLAKQEELLTELKQVEEKGRSLTVELEEKEEALVKLEGEQVLQKETWEQEIADLREERDRLKKEVEEGSRNALREEIEALEFQREVYVSELEEWLAEAEKHIQSLRLNPSPEYLHHSLEWERKVATIRSTVSSLQEHFNKMIQQIQQGQMLEDLPTVTLPPLPEIPVLLYFSQPTHVVSSQPYGFMARPFAPQMPPFYSSPVRMSHVGPASQSIARPAFGPGAPAAPASHPMFQAAHPGMAPSIRGLAPGYTGAAPQRPVPQTTVSPLASPPPAAAAAAQPSQLDKVLQMLGTRLPTRTRAELTVALQQIKSARGTLAGMAMEDLCQQVAERLEHSQKPVMTPIGHPPVGVSPHLSKLQQPSNLPQGIQVPFQQSVVSLCLVCQGHVDERSQYKMRCSHIIHTQCVRVWLQSGTKKECPICPD</sequence>
<name>A0A6P8FW22_CLUHA</name>
<organism evidence="8 9">
    <name type="scientific">Clupea harengus</name>
    <name type="common">Atlantic herring</name>
    <dbReference type="NCBI Taxonomy" id="7950"/>
    <lineage>
        <taxon>Eukaryota</taxon>
        <taxon>Metazoa</taxon>
        <taxon>Chordata</taxon>
        <taxon>Craniata</taxon>
        <taxon>Vertebrata</taxon>
        <taxon>Euteleostomi</taxon>
        <taxon>Actinopterygii</taxon>
        <taxon>Neopterygii</taxon>
        <taxon>Teleostei</taxon>
        <taxon>Clupei</taxon>
        <taxon>Clupeiformes</taxon>
        <taxon>Clupeoidei</taxon>
        <taxon>Clupeidae</taxon>
        <taxon>Clupea</taxon>
    </lineage>
</organism>
<evidence type="ECO:0000313" key="9">
    <source>
        <dbReference type="RefSeq" id="XP_031427595.1"/>
    </source>
</evidence>
<dbReference type="RefSeq" id="XP_031427595.1">
    <property type="nucleotide sequence ID" value="XM_031571735.2"/>
</dbReference>
<feature type="region of interest" description="Disordered" evidence="6">
    <location>
        <begin position="1"/>
        <end position="33"/>
    </location>
</feature>
<proteinExistence type="predicted"/>
<feature type="coiled-coil region" evidence="5">
    <location>
        <begin position="86"/>
        <end position="219"/>
    </location>
</feature>
<feature type="domain" description="RING-type" evidence="7">
    <location>
        <begin position="491"/>
        <end position="532"/>
    </location>
</feature>
<reference evidence="9" key="1">
    <citation type="submission" date="2025-08" db="UniProtKB">
        <authorList>
            <consortium name="RefSeq"/>
        </authorList>
    </citation>
    <scope>IDENTIFICATION</scope>
</reference>
<feature type="compositionally biased region" description="Basic and acidic residues" evidence="6">
    <location>
        <begin position="14"/>
        <end position="33"/>
    </location>
</feature>
<dbReference type="AlphaFoldDB" id="A0A6P8FW22"/>
<keyword evidence="2 4" id="KW-0863">Zinc-finger</keyword>
<evidence type="ECO:0000256" key="4">
    <source>
        <dbReference type="PROSITE-ProRule" id="PRU00175"/>
    </source>
</evidence>
<keyword evidence="1" id="KW-0479">Metal-binding</keyword>
<keyword evidence="8" id="KW-1185">Reference proteome</keyword>
<dbReference type="InterPro" id="IPR001841">
    <property type="entry name" value="Znf_RING"/>
</dbReference>
<dbReference type="InterPro" id="IPR013083">
    <property type="entry name" value="Znf_RING/FYVE/PHD"/>
</dbReference>
<feature type="region of interest" description="Disordered" evidence="6">
    <location>
        <begin position="358"/>
        <end position="392"/>
    </location>
</feature>
<dbReference type="InterPro" id="IPR056872">
    <property type="entry name" value="TTC3/DZIP3-like_helical"/>
</dbReference>
<dbReference type="PROSITE" id="PS50089">
    <property type="entry name" value="ZF_RING_2"/>
    <property type="match status" value="1"/>
</dbReference>
<dbReference type="OrthoDB" id="9834380at2759"/>
<evidence type="ECO:0000256" key="3">
    <source>
        <dbReference type="ARBA" id="ARBA00022833"/>
    </source>
</evidence>
<dbReference type="GeneID" id="105909185"/>
<protein>
    <submittedName>
        <fullName evidence="9">RING finger protein 214 isoform X1</fullName>
    </submittedName>
</protein>
<dbReference type="Proteomes" id="UP000515152">
    <property type="component" value="Chromosome 8"/>
</dbReference>
<feature type="compositionally biased region" description="Polar residues" evidence="6">
    <location>
        <begin position="1"/>
        <end position="13"/>
    </location>
</feature>
<dbReference type="SUPFAM" id="SSF57850">
    <property type="entry name" value="RING/U-box"/>
    <property type="match status" value="1"/>
</dbReference>
<keyword evidence="3" id="KW-0862">Zinc</keyword>
<evidence type="ECO:0000256" key="6">
    <source>
        <dbReference type="SAM" id="MobiDB-lite"/>
    </source>
</evidence>
<evidence type="ECO:0000256" key="5">
    <source>
        <dbReference type="SAM" id="Coils"/>
    </source>
</evidence>
<gene>
    <name evidence="9" type="primary">rnf214</name>
</gene>
<accession>A0A6P8FW22</accession>
<dbReference type="CTD" id="257160"/>
<keyword evidence="5" id="KW-0175">Coiled coil</keyword>
<evidence type="ECO:0000256" key="2">
    <source>
        <dbReference type="ARBA" id="ARBA00022771"/>
    </source>
</evidence>
<dbReference type="Pfam" id="PF24525">
    <property type="entry name" value="TTC3"/>
    <property type="match status" value="1"/>
</dbReference>
<evidence type="ECO:0000256" key="1">
    <source>
        <dbReference type="ARBA" id="ARBA00022723"/>
    </source>
</evidence>